<gene>
    <name evidence="1" type="ORF">VTL71DRAFT_3319</name>
</gene>
<dbReference type="EMBL" id="JAZHXI010000012">
    <property type="protein sequence ID" value="KAL2065649.1"/>
    <property type="molecule type" value="Genomic_DNA"/>
</dbReference>
<name>A0ABR4C6T3_9HELO</name>
<evidence type="ECO:0000313" key="1">
    <source>
        <dbReference type="EMBL" id="KAL2065649.1"/>
    </source>
</evidence>
<proteinExistence type="predicted"/>
<comment type="caution">
    <text evidence="1">The sequence shown here is derived from an EMBL/GenBank/DDBJ whole genome shotgun (WGS) entry which is preliminary data.</text>
</comment>
<dbReference type="Proteomes" id="UP001595075">
    <property type="component" value="Unassembled WGS sequence"/>
</dbReference>
<accession>A0ABR4C6T3</accession>
<organism evidence="1 2">
    <name type="scientific">Oculimacula yallundae</name>
    <dbReference type="NCBI Taxonomy" id="86028"/>
    <lineage>
        <taxon>Eukaryota</taxon>
        <taxon>Fungi</taxon>
        <taxon>Dikarya</taxon>
        <taxon>Ascomycota</taxon>
        <taxon>Pezizomycotina</taxon>
        <taxon>Leotiomycetes</taxon>
        <taxon>Helotiales</taxon>
        <taxon>Ploettnerulaceae</taxon>
        <taxon>Oculimacula</taxon>
    </lineage>
</organism>
<sequence length="72" mass="8484">MAHTSLLRYTQDPIESAINPVPKESKEEVTAELKVQHRKLKGKEWWLKVGPIRLYLIYNTTIFPDRGLMIQY</sequence>
<reference evidence="1 2" key="1">
    <citation type="journal article" date="2024" name="Commun. Biol.">
        <title>Comparative genomic analysis of thermophilic fungi reveals convergent evolutionary adaptations and gene losses.</title>
        <authorList>
            <person name="Steindorff A.S."/>
            <person name="Aguilar-Pontes M.V."/>
            <person name="Robinson A.J."/>
            <person name="Andreopoulos B."/>
            <person name="LaButti K."/>
            <person name="Kuo A."/>
            <person name="Mondo S."/>
            <person name="Riley R."/>
            <person name="Otillar R."/>
            <person name="Haridas S."/>
            <person name="Lipzen A."/>
            <person name="Grimwood J."/>
            <person name="Schmutz J."/>
            <person name="Clum A."/>
            <person name="Reid I.D."/>
            <person name="Moisan M.C."/>
            <person name="Butler G."/>
            <person name="Nguyen T.T.M."/>
            <person name="Dewar K."/>
            <person name="Conant G."/>
            <person name="Drula E."/>
            <person name="Henrissat B."/>
            <person name="Hansel C."/>
            <person name="Singer S."/>
            <person name="Hutchinson M.I."/>
            <person name="de Vries R.P."/>
            <person name="Natvig D.O."/>
            <person name="Powell A.J."/>
            <person name="Tsang A."/>
            <person name="Grigoriev I.V."/>
        </authorList>
    </citation>
    <scope>NUCLEOTIDE SEQUENCE [LARGE SCALE GENOMIC DNA]</scope>
    <source>
        <strain evidence="1 2">CBS 494.80</strain>
    </source>
</reference>
<protein>
    <submittedName>
        <fullName evidence="1">Uncharacterized protein</fullName>
    </submittedName>
</protein>
<keyword evidence="2" id="KW-1185">Reference proteome</keyword>
<evidence type="ECO:0000313" key="2">
    <source>
        <dbReference type="Proteomes" id="UP001595075"/>
    </source>
</evidence>